<dbReference type="EMBL" id="JAAPAO010000105">
    <property type="protein sequence ID" value="KAF4672582.1"/>
    <property type="molecule type" value="Genomic_DNA"/>
</dbReference>
<proteinExistence type="predicted"/>
<reference evidence="2 3" key="1">
    <citation type="submission" date="2020-04" db="EMBL/GenBank/DDBJ databases">
        <title>Perkinsus chesapeaki whole genome sequence.</title>
        <authorList>
            <person name="Bogema D.R."/>
        </authorList>
    </citation>
    <scope>NUCLEOTIDE SEQUENCE [LARGE SCALE GENOMIC DNA]</scope>
    <source>
        <strain evidence="2">ATCC PRA-425</strain>
    </source>
</reference>
<accession>A0A7J6MLY1</accession>
<protein>
    <submittedName>
        <fullName evidence="2">Uncharacterized protein</fullName>
    </submittedName>
</protein>
<organism evidence="2 3">
    <name type="scientific">Perkinsus chesapeaki</name>
    <name type="common">Clam parasite</name>
    <name type="synonym">Perkinsus andrewsi</name>
    <dbReference type="NCBI Taxonomy" id="330153"/>
    <lineage>
        <taxon>Eukaryota</taxon>
        <taxon>Sar</taxon>
        <taxon>Alveolata</taxon>
        <taxon>Perkinsozoa</taxon>
        <taxon>Perkinsea</taxon>
        <taxon>Perkinsida</taxon>
        <taxon>Perkinsidae</taxon>
        <taxon>Perkinsus</taxon>
    </lineage>
</organism>
<sequence>MEVLYESVFTNLQVMNDIGFIGASELLDTADASQYDSLRNSFITCLMLNYTFTIVGAMLMVCGLCYEITAGSSYYYNCTSAFLAYPSTQVVMIFSEDNDGEFNLAAGKALLSFDFHYKGESGSDIPSPAKIDGIKVTATESTPNYDILDLDAPRETFQAILNKANGNVKDCPKWTPDSFAVMKYVRAKDNIVTYVESPEGIIVFFQRL</sequence>
<comment type="caution">
    <text evidence="2">The sequence shown here is derived from an EMBL/GenBank/DDBJ whole genome shotgun (WGS) entry which is preliminary data.</text>
</comment>
<evidence type="ECO:0000256" key="1">
    <source>
        <dbReference type="SAM" id="Phobius"/>
    </source>
</evidence>
<feature type="transmembrane region" description="Helical" evidence="1">
    <location>
        <begin position="41"/>
        <end position="66"/>
    </location>
</feature>
<gene>
    <name evidence="2" type="ORF">FOL47_000333</name>
</gene>
<evidence type="ECO:0000313" key="2">
    <source>
        <dbReference type="EMBL" id="KAF4672582.1"/>
    </source>
</evidence>
<keyword evidence="3" id="KW-1185">Reference proteome</keyword>
<dbReference type="Proteomes" id="UP000591131">
    <property type="component" value="Unassembled WGS sequence"/>
</dbReference>
<keyword evidence="1" id="KW-0472">Membrane</keyword>
<keyword evidence="1" id="KW-0812">Transmembrane</keyword>
<keyword evidence="1" id="KW-1133">Transmembrane helix</keyword>
<name>A0A7J6MLY1_PERCH</name>
<dbReference type="AlphaFoldDB" id="A0A7J6MLY1"/>
<evidence type="ECO:0000313" key="3">
    <source>
        <dbReference type="Proteomes" id="UP000591131"/>
    </source>
</evidence>